<evidence type="ECO:0000313" key="4">
    <source>
        <dbReference type="Proteomes" id="UP001174691"/>
    </source>
</evidence>
<evidence type="ECO:0000256" key="1">
    <source>
        <dbReference type="SAM" id="MobiDB-lite"/>
    </source>
</evidence>
<feature type="compositionally biased region" description="Low complexity" evidence="1">
    <location>
        <begin position="16"/>
        <end position="42"/>
    </location>
</feature>
<accession>A0AA38SDT3</accession>
<feature type="compositionally biased region" description="Low complexity" evidence="1">
    <location>
        <begin position="53"/>
        <end position="80"/>
    </location>
</feature>
<dbReference type="InterPro" id="IPR002035">
    <property type="entry name" value="VWF_A"/>
</dbReference>
<name>A0AA38SDT3_9PEZI</name>
<evidence type="ECO:0000313" key="3">
    <source>
        <dbReference type="EMBL" id="KAJ9165250.1"/>
    </source>
</evidence>
<dbReference type="PROSITE" id="PS50234">
    <property type="entry name" value="VWFA"/>
    <property type="match status" value="1"/>
</dbReference>
<sequence length="339" mass="36007">MGKPDESNPSNSSMGNITSSPSRSSNPLNPFRDPAPATRRPAPNAPPPSYIEALSGPNAGPAGPAPRAASPAPSGGSRLSIGSHALATEEDPYAFLSTFDTVFLIDDSGSMAGASWRETRDVLRNIAPICTAHDADGIDVYFLNTKNRGPGSDGGGGFLNIRSAEAVTRLFETVRPHAATPTGTRLQHIIAPYFKTFQQAVAAHGGDAEEAGIKPMNVIVITDGVPTDDPESVLLRFAKKLDQIDAPPYQLGVQFFQVGNEPGAREALIELDDNLGKEAGEGVRDIVDTTTWNGKSGSRPVLTADGMLKAVLGSVVKRLDRRRISVEQQRPNRLRPELP</sequence>
<comment type="caution">
    <text evidence="3">The sequence shown here is derived from an EMBL/GenBank/DDBJ whole genome shotgun (WGS) entry which is preliminary data.</text>
</comment>
<proteinExistence type="predicted"/>
<gene>
    <name evidence="3" type="ORF">NKR19_g573</name>
</gene>
<dbReference type="InterPro" id="IPR036465">
    <property type="entry name" value="vWFA_dom_sf"/>
</dbReference>
<reference evidence="3" key="1">
    <citation type="submission" date="2022-07" db="EMBL/GenBank/DDBJ databases">
        <title>Fungi with potential for degradation of polypropylene.</title>
        <authorList>
            <person name="Gostincar C."/>
        </authorList>
    </citation>
    <scope>NUCLEOTIDE SEQUENCE</scope>
    <source>
        <strain evidence="3">EXF-13287</strain>
    </source>
</reference>
<dbReference type="PANTHER" id="PTHR34706">
    <property type="entry name" value="SLR1338 PROTEIN"/>
    <property type="match status" value="1"/>
</dbReference>
<dbReference type="EMBL" id="JANBVN010000005">
    <property type="protein sequence ID" value="KAJ9165250.1"/>
    <property type="molecule type" value="Genomic_DNA"/>
</dbReference>
<evidence type="ECO:0000259" key="2">
    <source>
        <dbReference type="PROSITE" id="PS50234"/>
    </source>
</evidence>
<keyword evidence="4" id="KW-1185">Reference proteome</keyword>
<dbReference type="SUPFAM" id="SSF53300">
    <property type="entry name" value="vWA-like"/>
    <property type="match status" value="1"/>
</dbReference>
<organism evidence="3 4">
    <name type="scientific">Coniochaeta hoffmannii</name>
    <dbReference type="NCBI Taxonomy" id="91930"/>
    <lineage>
        <taxon>Eukaryota</taxon>
        <taxon>Fungi</taxon>
        <taxon>Dikarya</taxon>
        <taxon>Ascomycota</taxon>
        <taxon>Pezizomycotina</taxon>
        <taxon>Sordariomycetes</taxon>
        <taxon>Sordariomycetidae</taxon>
        <taxon>Coniochaetales</taxon>
        <taxon>Coniochaetaceae</taxon>
        <taxon>Coniochaeta</taxon>
    </lineage>
</organism>
<dbReference type="Gene3D" id="3.40.50.410">
    <property type="entry name" value="von Willebrand factor, type A domain"/>
    <property type="match status" value="1"/>
</dbReference>
<dbReference type="Proteomes" id="UP001174691">
    <property type="component" value="Unassembled WGS sequence"/>
</dbReference>
<dbReference type="PANTHER" id="PTHR34706:SF1">
    <property type="entry name" value="VWFA DOMAIN-CONTAINING PROTEIN"/>
    <property type="match status" value="1"/>
</dbReference>
<keyword evidence="3" id="KW-0176">Collagen</keyword>
<feature type="domain" description="VWFA" evidence="2">
    <location>
        <begin position="100"/>
        <end position="311"/>
    </location>
</feature>
<dbReference type="AlphaFoldDB" id="A0AA38SDT3"/>
<feature type="region of interest" description="Disordered" evidence="1">
    <location>
        <begin position="1"/>
        <end position="80"/>
    </location>
</feature>
<protein>
    <submittedName>
        <fullName evidence="3">Collagen alpha-5(VI) chain</fullName>
    </submittedName>
</protein>